<dbReference type="PANTHER" id="PTHR11705">
    <property type="entry name" value="PROTEASE FAMILY M14 CARBOXYPEPTIDASE A,B"/>
    <property type="match status" value="1"/>
</dbReference>
<comment type="caution">
    <text evidence="10">The sequence shown here is derived from an EMBL/GenBank/DDBJ whole genome shotgun (WGS) entry which is preliminary data.</text>
</comment>
<dbReference type="GO" id="GO:0008270">
    <property type="term" value="F:zinc ion binding"/>
    <property type="evidence" value="ECO:0007669"/>
    <property type="project" value="InterPro"/>
</dbReference>
<dbReference type="GO" id="GO:0006508">
    <property type="term" value="P:proteolysis"/>
    <property type="evidence" value="ECO:0007669"/>
    <property type="project" value="UniProtKB-KW"/>
</dbReference>
<reference evidence="10 11" key="1">
    <citation type="submission" date="2018-11" db="EMBL/GenBank/DDBJ databases">
        <authorList>
            <person name="Li F."/>
        </authorList>
    </citation>
    <scope>NUCLEOTIDE SEQUENCE [LARGE SCALE GENOMIC DNA]</scope>
    <source>
        <strain evidence="10 11">KIS18-7</strain>
    </source>
</reference>
<keyword evidence="6" id="KW-0482">Metalloprotease</keyword>
<accession>A0A3N0DZY0</accession>
<evidence type="ECO:0000256" key="6">
    <source>
        <dbReference type="ARBA" id="ARBA00023049"/>
    </source>
</evidence>
<dbReference type="InterPro" id="IPR000834">
    <property type="entry name" value="Peptidase_M14"/>
</dbReference>
<organism evidence="10 11">
    <name type="scientific">Nocardioides marmorisolisilvae</name>
    <dbReference type="NCBI Taxonomy" id="1542737"/>
    <lineage>
        <taxon>Bacteria</taxon>
        <taxon>Bacillati</taxon>
        <taxon>Actinomycetota</taxon>
        <taxon>Actinomycetes</taxon>
        <taxon>Propionibacteriales</taxon>
        <taxon>Nocardioidaceae</taxon>
        <taxon>Nocardioides</taxon>
    </lineage>
</organism>
<comment type="caution">
    <text evidence="7">Lacks conserved residue(s) required for the propagation of feature annotation.</text>
</comment>
<dbReference type="SUPFAM" id="SSF53187">
    <property type="entry name" value="Zn-dependent exopeptidases"/>
    <property type="match status" value="1"/>
</dbReference>
<dbReference type="SMART" id="SM00631">
    <property type="entry name" value="Zn_pept"/>
    <property type="match status" value="1"/>
</dbReference>
<keyword evidence="11" id="KW-1185">Reference proteome</keyword>
<keyword evidence="8" id="KW-0472">Membrane</keyword>
<dbReference type="GO" id="GO:0005615">
    <property type="term" value="C:extracellular space"/>
    <property type="evidence" value="ECO:0007669"/>
    <property type="project" value="TreeGrafter"/>
</dbReference>
<evidence type="ECO:0000313" key="10">
    <source>
        <dbReference type="EMBL" id="RNL81169.1"/>
    </source>
</evidence>
<comment type="cofactor">
    <cofactor evidence="1">
        <name>Zn(2+)</name>
        <dbReference type="ChEBI" id="CHEBI:29105"/>
    </cofactor>
</comment>
<proteinExistence type="inferred from homology"/>
<dbReference type="OrthoDB" id="5240362at2"/>
<dbReference type="Gene3D" id="3.40.630.10">
    <property type="entry name" value="Zn peptidases"/>
    <property type="match status" value="1"/>
</dbReference>
<dbReference type="Proteomes" id="UP000277094">
    <property type="component" value="Unassembled WGS sequence"/>
</dbReference>
<keyword evidence="4" id="KW-0378">Hydrolase</keyword>
<keyword evidence="3" id="KW-0645">Protease</keyword>
<evidence type="ECO:0000256" key="3">
    <source>
        <dbReference type="ARBA" id="ARBA00022670"/>
    </source>
</evidence>
<sequence length="274" mass="29542">MDERDGFTVSHQRGRTTQHPATAIAGVLLAALAVVLATTAGTPVTAAAPTGATPSADVWQPRTVLLGRSVQGRGFYAYQVGDPQASETMVILGQMHGDEHAGVDITQAIRHGAQVQGINLWVVPTINPDGNAGHVRRNAHGVDLNRNWSWSWKSSGRSSAYYSGPKPFSEPETRELAAFLRYVKPHWVVSLHQPLYGVDSNGVKSLTLYRHLIDELGLPAKPLRCEGVCHGTMTGWFNHTQSGAGITVELARTPSQSFLQRAPTALVTALLGHY</sequence>
<keyword evidence="8" id="KW-1133">Transmembrane helix</keyword>
<evidence type="ECO:0000313" key="11">
    <source>
        <dbReference type="Proteomes" id="UP000277094"/>
    </source>
</evidence>
<evidence type="ECO:0000256" key="8">
    <source>
        <dbReference type="SAM" id="Phobius"/>
    </source>
</evidence>
<dbReference type="AlphaFoldDB" id="A0A3N0DZY0"/>
<evidence type="ECO:0000256" key="4">
    <source>
        <dbReference type="ARBA" id="ARBA00022801"/>
    </source>
</evidence>
<evidence type="ECO:0000256" key="1">
    <source>
        <dbReference type="ARBA" id="ARBA00001947"/>
    </source>
</evidence>
<gene>
    <name evidence="10" type="ORF">EFL95_02005</name>
</gene>
<keyword evidence="8" id="KW-0812">Transmembrane</keyword>
<name>A0A3N0DZY0_9ACTN</name>
<evidence type="ECO:0000259" key="9">
    <source>
        <dbReference type="PROSITE" id="PS52035"/>
    </source>
</evidence>
<keyword evidence="5" id="KW-0862">Zinc</keyword>
<dbReference type="PANTHER" id="PTHR11705:SF143">
    <property type="entry name" value="SLL0236 PROTEIN"/>
    <property type="match status" value="1"/>
</dbReference>
<feature type="domain" description="Peptidase M14" evidence="9">
    <location>
        <begin position="36"/>
        <end position="274"/>
    </location>
</feature>
<evidence type="ECO:0000256" key="7">
    <source>
        <dbReference type="PROSITE-ProRule" id="PRU01379"/>
    </source>
</evidence>
<dbReference type="EMBL" id="RJSG01000001">
    <property type="protein sequence ID" value="RNL81169.1"/>
    <property type="molecule type" value="Genomic_DNA"/>
</dbReference>
<dbReference type="GO" id="GO:0004181">
    <property type="term" value="F:metallocarboxypeptidase activity"/>
    <property type="evidence" value="ECO:0007669"/>
    <property type="project" value="InterPro"/>
</dbReference>
<dbReference type="PROSITE" id="PS52035">
    <property type="entry name" value="PEPTIDASE_M14"/>
    <property type="match status" value="1"/>
</dbReference>
<feature type="transmembrane region" description="Helical" evidence="8">
    <location>
        <begin position="21"/>
        <end position="40"/>
    </location>
</feature>
<evidence type="ECO:0000256" key="2">
    <source>
        <dbReference type="ARBA" id="ARBA00005988"/>
    </source>
</evidence>
<evidence type="ECO:0000256" key="5">
    <source>
        <dbReference type="ARBA" id="ARBA00022833"/>
    </source>
</evidence>
<comment type="similarity">
    <text evidence="2 7">Belongs to the peptidase M14 family.</text>
</comment>
<protein>
    <submittedName>
        <fullName evidence="10">DUF2817 domain-containing protein</fullName>
    </submittedName>
</protein>
<dbReference type="Pfam" id="PF00246">
    <property type="entry name" value="Peptidase_M14"/>
    <property type="match status" value="1"/>
</dbReference>